<dbReference type="SMART" id="SM01381">
    <property type="entry name" value="7TM_GPCR_Srsx"/>
    <property type="match status" value="1"/>
</dbReference>
<dbReference type="InterPro" id="IPR000276">
    <property type="entry name" value="GPCR_Rhodpsn"/>
</dbReference>
<keyword evidence="5" id="KW-0297">G-protein coupled receptor</keyword>
<keyword evidence="4 10" id="KW-1133">Transmembrane helix</keyword>
<feature type="transmembrane region" description="Helical" evidence="10">
    <location>
        <begin position="147"/>
        <end position="168"/>
    </location>
</feature>
<comment type="subcellular location">
    <subcellularLocation>
        <location evidence="1">Membrane</location>
        <topology evidence="1">Multi-pass membrane protein</topology>
    </subcellularLocation>
</comment>
<dbReference type="InterPro" id="IPR050125">
    <property type="entry name" value="GPCR_opsins"/>
</dbReference>
<comment type="caution">
    <text evidence="12">The sequence shown here is derived from an EMBL/GenBank/DDBJ whole genome shotgun (WGS) entry which is preliminary data.</text>
</comment>
<dbReference type="SUPFAM" id="SSF81321">
    <property type="entry name" value="Family A G protein-coupled receptor-like"/>
    <property type="match status" value="1"/>
</dbReference>
<feature type="region of interest" description="Disordered" evidence="9">
    <location>
        <begin position="321"/>
        <end position="343"/>
    </location>
</feature>
<evidence type="ECO:0000313" key="12">
    <source>
        <dbReference type="EMBL" id="KAK2563316.1"/>
    </source>
</evidence>
<dbReference type="GO" id="GO:0016020">
    <property type="term" value="C:membrane"/>
    <property type="evidence" value="ECO:0007669"/>
    <property type="project" value="UniProtKB-SubCell"/>
</dbReference>
<evidence type="ECO:0000256" key="3">
    <source>
        <dbReference type="ARBA" id="ARBA00022692"/>
    </source>
</evidence>
<evidence type="ECO:0000256" key="2">
    <source>
        <dbReference type="ARBA" id="ARBA00010663"/>
    </source>
</evidence>
<keyword evidence="3 10" id="KW-0812">Transmembrane</keyword>
<dbReference type="Pfam" id="PF00001">
    <property type="entry name" value="7tm_1"/>
    <property type="match status" value="1"/>
</dbReference>
<protein>
    <submittedName>
        <fullName evidence="12">Visual pigment-like receptor peropsin</fullName>
    </submittedName>
</protein>
<feature type="transmembrane region" description="Helical" evidence="10">
    <location>
        <begin position="105"/>
        <end position="126"/>
    </location>
</feature>
<dbReference type="AlphaFoldDB" id="A0AAD9QLT1"/>
<evidence type="ECO:0000256" key="1">
    <source>
        <dbReference type="ARBA" id="ARBA00004141"/>
    </source>
</evidence>
<evidence type="ECO:0000256" key="7">
    <source>
        <dbReference type="ARBA" id="ARBA00023170"/>
    </source>
</evidence>
<dbReference type="GO" id="GO:0004983">
    <property type="term" value="F:neuropeptide Y receptor activity"/>
    <property type="evidence" value="ECO:0007669"/>
    <property type="project" value="InterPro"/>
</dbReference>
<feature type="transmembrane region" description="Helical" evidence="10">
    <location>
        <begin position="188"/>
        <end position="214"/>
    </location>
</feature>
<evidence type="ECO:0000256" key="6">
    <source>
        <dbReference type="ARBA" id="ARBA00023136"/>
    </source>
</evidence>
<organism evidence="12 13">
    <name type="scientific">Acropora cervicornis</name>
    <name type="common">Staghorn coral</name>
    <dbReference type="NCBI Taxonomy" id="6130"/>
    <lineage>
        <taxon>Eukaryota</taxon>
        <taxon>Metazoa</taxon>
        <taxon>Cnidaria</taxon>
        <taxon>Anthozoa</taxon>
        <taxon>Hexacorallia</taxon>
        <taxon>Scleractinia</taxon>
        <taxon>Astrocoeniina</taxon>
        <taxon>Acroporidae</taxon>
        <taxon>Acropora</taxon>
    </lineage>
</organism>
<accession>A0AAD9QLT1</accession>
<keyword evidence="7 12" id="KW-0675">Receptor</keyword>
<dbReference type="Proteomes" id="UP001249851">
    <property type="component" value="Unassembled WGS sequence"/>
</dbReference>
<keyword evidence="8" id="KW-0807">Transducer</keyword>
<dbReference type="InterPro" id="IPR000611">
    <property type="entry name" value="NPY_rcpt"/>
</dbReference>
<dbReference type="PRINTS" id="PR01012">
    <property type="entry name" value="NRPEPTIDEYR"/>
</dbReference>
<reference evidence="12" key="2">
    <citation type="journal article" date="2023" name="Science">
        <title>Genomic signatures of disease resistance in endangered staghorn corals.</title>
        <authorList>
            <person name="Vollmer S.V."/>
            <person name="Selwyn J.D."/>
            <person name="Despard B.A."/>
            <person name="Roesel C.L."/>
        </authorList>
    </citation>
    <scope>NUCLEOTIDE SEQUENCE</scope>
    <source>
        <strain evidence="12">K2</strain>
    </source>
</reference>
<evidence type="ECO:0000256" key="9">
    <source>
        <dbReference type="SAM" id="MobiDB-lite"/>
    </source>
</evidence>
<evidence type="ECO:0000256" key="4">
    <source>
        <dbReference type="ARBA" id="ARBA00022989"/>
    </source>
</evidence>
<feature type="transmembrane region" description="Helical" evidence="10">
    <location>
        <begin position="29"/>
        <end position="56"/>
    </location>
</feature>
<keyword evidence="6 10" id="KW-0472">Membrane</keyword>
<dbReference type="CDD" id="cd00637">
    <property type="entry name" value="7tm_classA_rhodopsin-like"/>
    <property type="match status" value="1"/>
</dbReference>
<keyword evidence="13" id="KW-1185">Reference proteome</keyword>
<evidence type="ECO:0000259" key="11">
    <source>
        <dbReference type="PROSITE" id="PS50262"/>
    </source>
</evidence>
<evidence type="ECO:0000256" key="8">
    <source>
        <dbReference type="ARBA" id="ARBA00023224"/>
    </source>
</evidence>
<name>A0AAD9QLT1_ACRCE</name>
<dbReference type="PANTHER" id="PTHR24240">
    <property type="entry name" value="OPSIN"/>
    <property type="match status" value="1"/>
</dbReference>
<feature type="transmembrane region" description="Helical" evidence="10">
    <location>
        <begin position="242"/>
        <end position="264"/>
    </location>
</feature>
<evidence type="ECO:0000256" key="10">
    <source>
        <dbReference type="SAM" id="Phobius"/>
    </source>
</evidence>
<evidence type="ECO:0000256" key="5">
    <source>
        <dbReference type="ARBA" id="ARBA00023040"/>
    </source>
</evidence>
<dbReference type="EMBL" id="JARQWQ010000026">
    <property type="protein sequence ID" value="KAK2563316.1"/>
    <property type="molecule type" value="Genomic_DNA"/>
</dbReference>
<feature type="transmembrane region" description="Helical" evidence="10">
    <location>
        <begin position="68"/>
        <end position="93"/>
    </location>
</feature>
<sequence>MDDIGTNLSEKGDKRIEILTQHLVNRPKAVVGVESFLCCVINIISFVGNILVLIAFYRNPRLRKPANYYIIALAVADIILASFAMPFGCASAILGEWIFGQAICWLQAALATMLGTASLVTLALIATNRLLTVVYPSIHRWLASKTTILISIFAAWCVTATIPLSFYLTGVTNLFHPGYFLCLFDFSAASYILVIPIATVDAFLPYQVIFFCYFKIWRFIRNHRAHMFSSTVNADEIRLNRLFLLIVISFTVCYTPFTVAVLLESFQKQILIPREVYVFANMMVGLSCCVNPVIYGIMNPEFKREFAVILRGRKRRKIAAPNVEPVQPGSRGTEMHSTGTSRS</sequence>
<dbReference type="InterPro" id="IPR017452">
    <property type="entry name" value="GPCR_Rhodpsn_7TM"/>
</dbReference>
<evidence type="ECO:0000313" key="13">
    <source>
        <dbReference type="Proteomes" id="UP001249851"/>
    </source>
</evidence>
<proteinExistence type="inferred from homology"/>
<gene>
    <name evidence="12" type="ORF">P5673_013690</name>
</gene>
<dbReference type="PRINTS" id="PR00237">
    <property type="entry name" value="GPCRRHODOPSN"/>
</dbReference>
<reference evidence="12" key="1">
    <citation type="journal article" date="2023" name="G3 (Bethesda)">
        <title>Whole genome assembly and annotation of the endangered Caribbean coral Acropora cervicornis.</title>
        <authorList>
            <person name="Selwyn J.D."/>
            <person name="Vollmer S.V."/>
        </authorList>
    </citation>
    <scope>NUCLEOTIDE SEQUENCE</scope>
    <source>
        <strain evidence="12">K2</strain>
    </source>
</reference>
<feature type="domain" description="G-protein coupled receptors family 1 profile" evidence="11">
    <location>
        <begin position="48"/>
        <end position="295"/>
    </location>
</feature>
<feature type="transmembrane region" description="Helical" evidence="10">
    <location>
        <begin position="276"/>
        <end position="297"/>
    </location>
</feature>
<comment type="similarity">
    <text evidence="2">Belongs to the G-protein coupled receptor 1 family.</text>
</comment>
<dbReference type="Gene3D" id="1.20.1070.10">
    <property type="entry name" value="Rhodopsin 7-helix transmembrane proteins"/>
    <property type="match status" value="1"/>
</dbReference>
<dbReference type="PROSITE" id="PS50262">
    <property type="entry name" value="G_PROTEIN_RECEP_F1_2"/>
    <property type="match status" value="1"/>
</dbReference>